<sequence>MAEDLIIHIVGSKFDLANTRREVSPGEVTDFLEKVVGAGYTVHEVSAKENEGVDEVFIQIARQLVENKFELERARQYKTDGSIYLNDEDQETAKSRCCN</sequence>
<dbReference type="EMBL" id="MCFE01000276">
    <property type="protein sequence ID" value="ORX92431.1"/>
    <property type="molecule type" value="Genomic_DNA"/>
</dbReference>
<dbReference type="PROSITE" id="PS51419">
    <property type="entry name" value="RAB"/>
    <property type="match status" value="1"/>
</dbReference>
<dbReference type="Pfam" id="PF00071">
    <property type="entry name" value="Ras"/>
    <property type="match status" value="1"/>
</dbReference>
<dbReference type="PRINTS" id="PR00449">
    <property type="entry name" value="RASTRNSFRMNG"/>
</dbReference>
<dbReference type="OrthoDB" id="26525at2759"/>
<name>A0A1Y1Y334_9FUNG</name>
<protein>
    <recommendedName>
        <fullName evidence="3">Ras-domain-containing protein</fullName>
    </recommendedName>
</protein>
<dbReference type="InterPro" id="IPR001806">
    <property type="entry name" value="Small_GTPase"/>
</dbReference>
<dbReference type="Proteomes" id="UP000193498">
    <property type="component" value="Unassembled WGS sequence"/>
</dbReference>
<keyword evidence="2" id="KW-1185">Reference proteome</keyword>
<dbReference type="GO" id="GO:0003924">
    <property type="term" value="F:GTPase activity"/>
    <property type="evidence" value="ECO:0007669"/>
    <property type="project" value="InterPro"/>
</dbReference>
<evidence type="ECO:0008006" key="3">
    <source>
        <dbReference type="Google" id="ProtNLM"/>
    </source>
</evidence>
<organism evidence="1 2">
    <name type="scientific">Basidiobolus meristosporus CBS 931.73</name>
    <dbReference type="NCBI Taxonomy" id="1314790"/>
    <lineage>
        <taxon>Eukaryota</taxon>
        <taxon>Fungi</taxon>
        <taxon>Fungi incertae sedis</taxon>
        <taxon>Zoopagomycota</taxon>
        <taxon>Entomophthoromycotina</taxon>
        <taxon>Basidiobolomycetes</taxon>
        <taxon>Basidiobolales</taxon>
        <taxon>Basidiobolaceae</taxon>
        <taxon>Basidiobolus</taxon>
    </lineage>
</organism>
<dbReference type="SUPFAM" id="SSF52540">
    <property type="entry name" value="P-loop containing nucleoside triphosphate hydrolases"/>
    <property type="match status" value="1"/>
</dbReference>
<gene>
    <name evidence="1" type="ORF">K493DRAFT_285763</name>
</gene>
<dbReference type="STRING" id="1314790.A0A1Y1Y334"/>
<reference evidence="1 2" key="1">
    <citation type="submission" date="2016-07" db="EMBL/GenBank/DDBJ databases">
        <title>Pervasive Adenine N6-methylation of Active Genes in Fungi.</title>
        <authorList>
            <consortium name="DOE Joint Genome Institute"/>
            <person name="Mondo S.J."/>
            <person name="Dannebaum R.O."/>
            <person name="Kuo R.C."/>
            <person name="Labutti K."/>
            <person name="Haridas S."/>
            <person name="Kuo A."/>
            <person name="Salamov A."/>
            <person name="Ahrendt S.R."/>
            <person name="Lipzen A."/>
            <person name="Sullivan W."/>
            <person name="Andreopoulos W.B."/>
            <person name="Clum A."/>
            <person name="Lindquist E."/>
            <person name="Daum C."/>
            <person name="Ramamoorthy G.K."/>
            <person name="Gryganskyi A."/>
            <person name="Culley D."/>
            <person name="Magnuson J.K."/>
            <person name="James T.Y."/>
            <person name="O'Malley M.A."/>
            <person name="Stajich J.E."/>
            <person name="Spatafora J.W."/>
            <person name="Visel A."/>
            <person name="Grigoriev I.V."/>
        </authorList>
    </citation>
    <scope>NUCLEOTIDE SEQUENCE [LARGE SCALE GENOMIC DNA]</scope>
    <source>
        <strain evidence="1 2">CBS 931.73</strain>
    </source>
</reference>
<dbReference type="InParanoid" id="A0A1Y1Y334"/>
<accession>A0A1Y1Y334</accession>
<proteinExistence type="predicted"/>
<dbReference type="InterPro" id="IPR027417">
    <property type="entry name" value="P-loop_NTPase"/>
</dbReference>
<evidence type="ECO:0000313" key="1">
    <source>
        <dbReference type="EMBL" id="ORX92431.1"/>
    </source>
</evidence>
<dbReference type="GO" id="GO:0005525">
    <property type="term" value="F:GTP binding"/>
    <property type="evidence" value="ECO:0007669"/>
    <property type="project" value="InterPro"/>
</dbReference>
<dbReference type="Gene3D" id="3.40.50.300">
    <property type="entry name" value="P-loop containing nucleotide triphosphate hydrolases"/>
    <property type="match status" value="1"/>
</dbReference>
<dbReference type="AlphaFoldDB" id="A0A1Y1Y334"/>
<comment type="caution">
    <text evidence="1">The sequence shown here is derived from an EMBL/GenBank/DDBJ whole genome shotgun (WGS) entry which is preliminary data.</text>
</comment>
<evidence type="ECO:0000313" key="2">
    <source>
        <dbReference type="Proteomes" id="UP000193498"/>
    </source>
</evidence>